<dbReference type="PRINTS" id="PR00707">
    <property type="entry name" value="UBCTHYDRLASE"/>
</dbReference>
<dbReference type="STRING" id="6313.A0A158P6N9"/>
<comment type="catalytic activity">
    <reaction evidence="1 7 8">
        <text>Thiol-dependent hydrolysis of ester, thioester, amide, peptide and isopeptide bonds formed by the C-terminal Gly of ubiquitin (a 76-residue protein attached to proteins as an intracellular targeting signal).</text>
        <dbReference type="EC" id="3.4.19.12"/>
    </reaction>
</comment>
<feature type="domain" description="UCH catalytic" evidence="9">
    <location>
        <begin position="24"/>
        <end position="249"/>
    </location>
</feature>
<keyword evidence="4 7" id="KW-0833">Ubl conjugation pathway</keyword>
<evidence type="ECO:0000256" key="3">
    <source>
        <dbReference type="ARBA" id="ARBA00022670"/>
    </source>
</evidence>
<evidence type="ECO:0000259" key="9">
    <source>
        <dbReference type="PROSITE" id="PS52048"/>
    </source>
</evidence>
<dbReference type="InterPro" id="IPR036959">
    <property type="entry name" value="Peptidase_C12_UCH_sf"/>
</dbReference>
<reference evidence="11" key="2">
    <citation type="submission" date="2016-04" db="UniProtKB">
        <authorList>
            <consortium name="WormBaseParasite"/>
        </authorList>
    </citation>
    <scope>IDENTIFICATION</scope>
</reference>
<accession>A0A158P6N9</accession>
<feature type="site" description="Transition state stabilizer" evidence="7">
    <location>
        <position position="112"/>
    </location>
</feature>
<evidence type="ECO:0000256" key="4">
    <source>
        <dbReference type="ARBA" id="ARBA00022786"/>
    </source>
</evidence>
<evidence type="ECO:0000256" key="8">
    <source>
        <dbReference type="RuleBase" id="RU361215"/>
    </source>
</evidence>
<organism evidence="10 11">
    <name type="scientific">Angiostrongylus cantonensis</name>
    <name type="common">Rat lungworm</name>
    <dbReference type="NCBI Taxonomy" id="6313"/>
    <lineage>
        <taxon>Eukaryota</taxon>
        <taxon>Metazoa</taxon>
        <taxon>Ecdysozoa</taxon>
        <taxon>Nematoda</taxon>
        <taxon>Chromadorea</taxon>
        <taxon>Rhabditida</taxon>
        <taxon>Rhabditina</taxon>
        <taxon>Rhabditomorpha</taxon>
        <taxon>Strongyloidea</taxon>
        <taxon>Metastrongylidae</taxon>
        <taxon>Angiostrongylus</taxon>
    </lineage>
</organism>
<feature type="active site" description="Proton donor" evidence="7">
    <location>
        <position position="362"/>
    </location>
</feature>
<feature type="active site" description="Nucleophile" evidence="7">
    <location>
        <position position="280"/>
    </location>
</feature>
<evidence type="ECO:0000256" key="5">
    <source>
        <dbReference type="ARBA" id="ARBA00022801"/>
    </source>
</evidence>
<evidence type="ECO:0000256" key="6">
    <source>
        <dbReference type="ARBA" id="ARBA00022807"/>
    </source>
</evidence>
<evidence type="ECO:0000313" key="10">
    <source>
        <dbReference type="Proteomes" id="UP000035642"/>
    </source>
</evidence>
<dbReference type="PANTHER" id="PTHR10589:SF17">
    <property type="entry name" value="UBIQUITIN CARBOXYL-TERMINAL HYDROLASE"/>
    <property type="match status" value="1"/>
</dbReference>
<dbReference type="AlphaFoldDB" id="A0A158P6N9"/>
<evidence type="ECO:0000313" key="11">
    <source>
        <dbReference type="WBParaSite" id="ACAC_0000132201-mRNA-1"/>
    </source>
</evidence>
<keyword evidence="10" id="KW-1185">Reference proteome</keyword>
<reference evidence="10" key="1">
    <citation type="submission" date="2012-09" db="EMBL/GenBank/DDBJ databases">
        <authorList>
            <person name="Martin A.A."/>
        </authorList>
    </citation>
    <scope>NUCLEOTIDE SEQUENCE</scope>
</reference>
<dbReference type="GO" id="GO:0004843">
    <property type="term" value="F:cysteine-type deubiquitinase activity"/>
    <property type="evidence" value="ECO:0007669"/>
    <property type="project" value="UniProtKB-UniRule"/>
</dbReference>
<evidence type="ECO:0000256" key="7">
    <source>
        <dbReference type="PROSITE-ProRule" id="PRU01393"/>
    </source>
</evidence>
<dbReference type="InterPro" id="IPR038765">
    <property type="entry name" value="Papain-like_cys_pep_sf"/>
</dbReference>
<dbReference type="PANTHER" id="PTHR10589">
    <property type="entry name" value="UBIQUITIN CARBOXYL-TERMINAL HYDROLASE"/>
    <property type="match status" value="1"/>
</dbReference>
<dbReference type="GO" id="GO:0016579">
    <property type="term" value="P:protein deubiquitination"/>
    <property type="evidence" value="ECO:0007669"/>
    <property type="project" value="TreeGrafter"/>
</dbReference>
<dbReference type="Gene3D" id="3.40.532.10">
    <property type="entry name" value="Peptidase C12, ubiquitin carboxyl-terminal hydrolase"/>
    <property type="match status" value="2"/>
</dbReference>
<keyword evidence="5 7" id="KW-0378">Hydrolase</keyword>
<keyword evidence="3 7" id="KW-0645">Protease</keyword>
<dbReference type="PROSITE" id="PS52048">
    <property type="entry name" value="UCH_DOMAIN"/>
    <property type="match status" value="2"/>
</dbReference>
<sequence length="435" mass="47551">MLLYSSAYHDARFGTVGIVSLWQIWSGKHLNPTPTQSIWQVHLMAKIGVETVECVDIISFDDEVLKDLPKPQLAVLLCLPDYEKVHALMAPVYDKLFSESVTVPENVFFMEQKIGNACGTFALFHALANVEDLVDLGSGPFRKWLEAAKGVRVDQRSALLANDSSLAAAHNEAAILGVSRQPAEVVHHFICYVNRDGTLFEIDSRAPFPRAIGVTSGDTLVKDVGAACKMATQWRALESNPETMNAGSSLHQTTYDALAASGASAPPDVFFMKQKIGNACGTFALFHSLANLEGVIDLGDGSFTTWLKEAKSLSSEERSDFLLKSEPLFVFHLFYRSTQLAGAHDEVARMGETEEPSDVEHHFICYVVKNGLLYEIGWFIMALKSSILDSCAPFPRSLGEVSDEPLVSAAGKHIKELMVDAGDISFSAMALVRST</sequence>
<feature type="site" description="Transition state stabilizer" evidence="7">
    <location>
        <position position="274"/>
    </location>
</feature>
<dbReference type="Pfam" id="PF01088">
    <property type="entry name" value="Peptidase_C12"/>
    <property type="match status" value="2"/>
</dbReference>
<keyword evidence="6 7" id="KW-0788">Thiol protease</keyword>
<evidence type="ECO:0000256" key="2">
    <source>
        <dbReference type="ARBA" id="ARBA00009326"/>
    </source>
</evidence>
<feature type="active site" description="Nucleophile" evidence="7">
    <location>
        <position position="118"/>
    </location>
</feature>
<feature type="domain" description="UCH catalytic" evidence="9">
    <location>
        <begin position="254"/>
        <end position="433"/>
    </location>
</feature>
<dbReference type="GO" id="GO:0006511">
    <property type="term" value="P:ubiquitin-dependent protein catabolic process"/>
    <property type="evidence" value="ECO:0007669"/>
    <property type="project" value="UniProtKB-UniRule"/>
</dbReference>
<dbReference type="WBParaSite" id="ACAC_0000132201-mRNA-1">
    <property type="protein sequence ID" value="ACAC_0000132201-mRNA-1"/>
    <property type="gene ID" value="ACAC_0000132201"/>
</dbReference>
<protein>
    <recommendedName>
        <fullName evidence="8">Ubiquitin carboxyl-terminal hydrolase</fullName>
        <ecNumber evidence="8">3.4.19.12</ecNumber>
    </recommendedName>
</protein>
<dbReference type="SUPFAM" id="SSF54001">
    <property type="entry name" value="Cysteine proteinases"/>
    <property type="match status" value="2"/>
</dbReference>
<evidence type="ECO:0000256" key="1">
    <source>
        <dbReference type="ARBA" id="ARBA00000707"/>
    </source>
</evidence>
<feature type="site" description="Important for enzyme activity" evidence="7">
    <location>
        <position position="389"/>
    </location>
</feature>
<proteinExistence type="inferred from homology"/>
<dbReference type="GO" id="GO:0005737">
    <property type="term" value="C:cytoplasm"/>
    <property type="evidence" value="ECO:0007669"/>
    <property type="project" value="TreeGrafter"/>
</dbReference>
<feature type="site" description="Important for enzyme activity" evidence="7">
    <location>
        <position position="203"/>
    </location>
</feature>
<dbReference type="EC" id="3.4.19.12" evidence="8"/>
<name>A0A158P6N9_ANGCA</name>
<comment type="similarity">
    <text evidence="2 7 8">Belongs to the peptidase C12 family.</text>
</comment>
<dbReference type="InterPro" id="IPR001578">
    <property type="entry name" value="Peptidase_C12_UCH"/>
</dbReference>
<feature type="active site" description="Proton donor" evidence="7">
    <location>
        <position position="188"/>
    </location>
</feature>
<dbReference type="Proteomes" id="UP000035642">
    <property type="component" value="Unassembled WGS sequence"/>
</dbReference>